<proteinExistence type="predicted"/>
<reference evidence="3 4" key="1">
    <citation type="submission" date="2019-04" db="EMBL/GenBank/DDBJ databases">
        <title>Niastella caeni sp. nov., isolated from activated sludge.</title>
        <authorList>
            <person name="Sheng M."/>
        </authorList>
    </citation>
    <scope>NUCLEOTIDE SEQUENCE [LARGE SCALE GENOMIC DNA]</scope>
    <source>
        <strain evidence="3 4">HX-2-15</strain>
    </source>
</reference>
<dbReference type="AlphaFoldDB" id="A0A4S8HSV9"/>
<protein>
    <recommendedName>
        <fullName evidence="5">Outer membrane protein beta-barrel domain-containing protein</fullName>
    </recommendedName>
</protein>
<dbReference type="Proteomes" id="UP000306918">
    <property type="component" value="Unassembled WGS sequence"/>
</dbReference>
<dbReference type="RefSeq" id="WP_136578047.1">
    <property type="nucleotide sequence ID" value="NZ_STFF01000004.1"/>
</dbReference>
<dbReference type="OrthoDB" id="648560at2"/>
<evidence type="ECO:0000256" key="2">
    <source>
        <dbReference type="SAM" id="SignalP"/>
    </source>
</evidence>
<feature type="chain" id="PRO_5020868979" description="Outer membrane protein beta-barrel domain-containing protein" evidence="2">
    <location>
        <begin position="20"/>
        <end position="316"/>
    </location>
</feature>
<organism evidence="3 4">
    <name type="scientific">Niastella caeni</name>
    <dbReference type="NCBI Taxonomy" id="2569763"/>
    <lineage>
        <taxon>Bacteria</taxon>
        <taxon>Pseudomonadati</taxon>
        <taxon>Bacteroidota</taxon>
        <taxon>Chitinophagia</taxon>
        <taxon>Chitinophagales</taxon>
        <taxon>Chitinophagaceae</taxon>
        <taxon>Niastella</taxon>
    </lineage>
</organism>
<feature type="compositionally biased region" description="Basic and acidic residues" evidence="1">
    <location>
        <begin position="277"/>
        <end position="291"/>
    </location>
</feature>
<gene>
    <name evidence="3" type="ORF">FAM09_15510</name>
</gene>
<name>A0A4S8HSV9_9BACT</name>
<evidence type="ECO:0008006" key="5">
    <source>
        <dbReference type="Google" id="ProtNLM"/>
    </source>
</evidence>
<accession>A0A4S8HSV9</accession>
<feature type="region of interest" description="Disordered" evidence="1">
    <location>
        <begin position="271"/>
        <end position="294"/>
    </location>
</feature>
<dbReference type="EMBL" id="STFF01000004">
    <property type="protein sequence ID" value="THU38091.1"/>
    <property type="molecule type" value="Genomic_DNA"/>
</dbReference>
<evidence type="ECO:0000256" key="1">
    <source>
        <dbReference type="SAM" id="MobiDB-lite"/>
    </source>
</evidence>
<evidence type="ECO:0000313" key="3">
    <source>
        <dbReference type="EMBL" id="THU38091.1"/>
    </source>
</evidence>
<keyword evidence="2" id="KW-0732">Signal</keyword>
<evidence type="ECO:0000313" key="4">
    <source>
        <dbReference type="Proteomes" id="UP000306918"/>
    </source>
</evidence>
<comment type="caution">
    <text evidence="3">The sequence shown here is derived from an EMBL/GenBank/DDBJ whole genome shotgun (WGS) entry which is preliminary data.</text>
</comment>
<keyword evidence="4" id="KW-1185">Reference proteome</keyword>
<feature type="signal peptide" evidence="2">
    <location>
        <begin position="1"/>
        <end position="19"/>
    </location>
</feature>
<sequence>MRKAALTGLVFVACGIATNAQLSVTPRVGIEKASTCVQYNNTSCISPLSSNYSPQVGFRMDYLINKTHGPFAGVATNRSLVTYAFTNPETGDKEFSASQGDWKLRLEAGYQVSSKPIALGKASKQSSTIAPVAASSPCAARKMMLANAAAAKKPVMNLRIQPYAGMAFIPNPATAISSAFQSNETVYQYSAGNWTSAFISGVNFAFAKGNASKFVVGVQYLKGIGNMNTETLTTPVENKQLNTQLSSSASAWNISIGMPLTFSKNKSTAVQSKAAPKKVEPAKVEPAKAEPVKVAPAVAPEKKKSCGYYKSKCLRW</sequence>